<dbReference type="EMBL" id="RBEE01000012">
    <property type="protein sequence ID" value="RNL54162.1"/>
    <property type="molecule type" value="Genomic_DNA"/>
</dbReference>
<name>A0A3N0BY25_9SPHI</name>
<comment type="caution">
    <text evidence="1">The sequence shown here is derived from an EMBL/GenBank/DDBJ whole genome shotgun (WGS) entry which is preliminary data.</text>
</comment>
<sequence length="150" mass="16834">MKIKKPKIDISKLSVTQIIPKTKSIVNDPVLMDIKKPTASFQLEMTPMFNLAEDAIKIELSVSIDLNKGKKLHAQVAVFSYDFYYQYNNLKDLLDEEGEIVSEIFLTCSNLSYSTLRGIIYSNSAKTCIENILLPIVTGTQLMEGAVKSH</sequence>
<evidence type="ECO:0000313" key="1">
    <source>
        <dbReference type="EMBL" id="RNL54162.1"/>
    </source>
</evidence>
<accession>A0A3N0BY25</accession>
<organism evidence="1 2">
    <name type="scientific">Pedobacter jejuensis</name>
    <dbReference type="NCBI Taxonomy" id="1268550"/>
    <lineage>
        <taxon>Bacteria</taxon>
        <taxon>Pseudomonadati</taxon>
        <taxon>Bacteroidota</taxon>
        <taxon>Sphingobacteriia</taxon>
        <taxon>Sphingobacteriales</taxon>
        <taxon>Sphingobacteriaceae</taxon>
        <taxon>Pedobacter</taxon>
    </lineage>
</organism>
<evidence type="ECO:0008006" key="3">
    <source>
        <dbReference type="Google" id="ProtNLM"/>
    </source>
</evidence>
<evidence type="ECO:0000313" key="2">
    <source>
        <dbReference type="Proteomes" id="UP000274046"/>
    </source>
</evidence>
<dbReference type="Proteomes" id="UP000274046">
    <property type="component" value="Unassembled WGS sequence"/>
</dbReference>
<gene>
    <name evidence="1" type="ORF">D7004_08695</name>
</gene>
<proteinExistence type="predicted"/>
<keyword evidence="2" id="KW-1185">Reference proteome</keyword>
<reference evidence="1 2" key="1">
    <citation type="submission" date="2018-10" db="EMBL/GenBank/DDBJ databases">
        <title>Genome sequencing of Pedobacter jejuensis TNB23.</title>
        <authorList>
            <person name="Cho Y.-J."/>
            <person name="Cho A."/>
            <person name="Kim O.-S."/>
        </authorList>
    </citation>
    <scope>NUCLEOTIDE SEQUENCE [LARGE SCALE GENOMIC DNA]</scope>
    <source>
        <strain evidence="1 2">TNB23</strain>
    </source>
</reference>
<dbReference type="AlphaFoldDB" id="A0A3N0BY25"/>
<protein>
    <recommendedName>
        <fullName evidence="3">Preprotein translocase subunit SecB</fullName>
    </recommendedName>
</protein>
<dbReference type="OrthoDB" id="1349564at2"/>
<dbReference type="RefSeq" id="WP_123205482.1">
    <property type="nucleotide sequence ID" value="NZ_RBEE01000012.1"/>
</dbReference>